<dbReference type="AlphaFoldDB" id="A0A9P6YZ53"/>
<dbReference type="PANTHER" id="PTHR13265:SF0">
    <property type="entry name" value="HPR1"/>
    <property type="match status" value="1"/>
</dbReference>
<dbReference type="Gene3D" id="2.60.110.10">
    <property type="entry name" value="Thaumatin"/>
    <property type="match status" value="1"/>
</dbReference>
<dbReference type="InterPro" id="IPR021861">
    <property type="entry name" value="THO_THOC1"/>
</dbReference>
<dbReference type="Proteomes" id="UP000740926">
    <property type="component" value="Unassembled WGS sequence"/>
</dbReference>
<dbReference type="PROSITE" id="PS51367">
    <property type="entry name" value="THAUMATIN_2"/>
    <property type="match status" value="1"/>
</dbReference>
<keyword evidence="2" id="KW-1185">Reference proteome</keyword>
<sequence length="828" mass="95283">MSNFILFRENIVKAIDNCLSSVFEHRENNREIPSTLIESLVNQHILPLTGPDNTLQIPIVEDKPDWRKSATELAFRRALIRLVDGEETEERFKRIFDCCDIVLYCSEIDLLDQVIPLSFTEELFDLHTTEGCEKIFDYVEQRKTRLTANMVPGKGKGLVLLRMCNELLRRLSKEINTVFCGRILMFLANSFPLGERSGVNLRGDFNTNAIHFDTDEEVDADPTLTDEQKAFYKLFWSTRIYFANPPSVFTDNNFEDLQKGTNGIVEKFQSIAQKEAEILGARNKEVTGTKRSRTEYMDEDDSAAEEILNQINNEYQFPRLLSSRRLLDLEMEDARFRRSVIVQYLILFQYLSGFSQEEKERTAALLAARGTTKQSLVQPNYVLSDEQVQWIDETREILVGLLRSIKPHGNLYTDIILTILAHERHWIIWKASGCPSFEKPPMNINDLQKAWRTKRPRLEAPPTKYRYTFGTYEISSLYGKQNMSLSELMINRAKLPSIVEVIDNAVTELQDSLDPPKERFNYANGALLQASRLIHDKYPHLIREVYGAKKDVYKKMYEKMTDAPMEDTNTPDDAKPVTLANHFVIGENLTEDHVQAEIEVLTKAKQILLEDIESKKVNNVYQYYSFMFTIVCVGFQTNNEVKGQMIALDSNQRHSLTVSFHWAGRIWARESCDYHDCLIAGASNPASLAEFRLSPVSSDIDYYDLSFVDGYNLPLRIEPLFESKIDHMTQSDERHCRATECTRLPLCPQELQVVDDTGKFIACKSACSKYGLDQYCCTGKYSEPQLCKTNRFAREVERVCPDSYSYAFDDDTSIYGCRSNGYNVIFCP</sequence>
<reference evidence="1 2" key="1">
    <citation type="journal article" date="2020" name="Microb. Genom.">
        <title>Genetic diversity of clinical and environmental Mucorales isolates obtained from an investigation of mucormycosis cases among solid organ transplant recipients.</title>
        <authorList>
            <person name="Nguyen M.H."/>
            <person name="Kaul D."/>
            <person name="Muto C."/>
            <person name="Cheng S.J."/>
            <person name="Richter R.A."/>
            <person name="Bruno V.M."/>
            <person name="Liu G."/>
            <person name="Beyhan S."/>
            <person name="Sundermann A.J."/>
            <person name="Mounaud S."/>
            <person name="Pasculle A.W."/>
            <person name="Nierman W.C."/>
            <person name="Driscoll E."/>
            <person name="Cumbie R."/>
            <person name="Clancy C.J."/>
            <person name="Dupont C.L."/>
        </authorList>
    </citation>
    <scope>NUCLEOTIDE SEQUENCE [LARGE SCALE GENOMIC DNA]</scope>
    <source>
        <strain evidence="1 2">GL24</strain>
    </source>
</reference>
<evidence type="ECO:0000313" key="2">
    <source>
        <dbReference type="Proteomes" id="UP000740926"/>
    </source>
</evidence>
<evidence type="ECO:0000313" key="1">
    <source>
        <dbReference type="EMBL" id="KAG1567073.1"/>
    </source>
</evidence>
<gene>
    <name evidence="1" type="ORF">G6F50_008546</name>
</gene>
<dbReference type="InterPro" id="IPR001938">
    <property type="entry name" value="Thaumatin"/>
</dbReference>
<comment type="caution">
    <text evidence="1">The sequence shown here is derived from an EMBL/GenBank/DDBJ whole genome shotgun (WGS) entry which is preliminary data.</text>
</comment>
<dbReference type="PANTHER" id="PTHR13265">
    <property type="entry name" value="THO COMPLEX SUBUNIT 1"/>
    <property type="match status" value="1"/>
</dbReference>
<dbReference type="GO" id="GO:0000445">
    <property type="term" value="C:THO complex part of transcription export complex"/>
    <property type="evidence" value="ECO:0007669"/>
    <property type="project" value="TreeGrafter"/>
</dbReference>
<dbReference type="Pfam" id="PF00314">
    <property type="entry name" value="Thaumatin"/>
    <property type="match status" value="1"/>
</dbReference>
<accession>A0A9P6YZ53</accession>
<dbReference type="Pfam" id="PF11957">
    <property type="entry name" value="efThoc1"/>
    <property type="match status" value="1"/>
</dbReference>
<protein>
    <submittedName>
        <fullName evidence="1">Uncharacterized protein</fullName>
    </submittedName>
</protein>
<organism evidence="1 2">
    <name type="scientific">Rhizopus delemar</name>
    <dbReference type="NCBI Taxonomy" id="936053"/>
    <lineage>
        <taxon>Eukaryota</taxon>
        <taxon>Fungi</taxon>
        <taxon>Fungi incertae sedis</taxon>
        <taxon>Mucoromycota</taxon>
        <taxon>Mucoromycotina</taxon>
        <taxon>Mucoromycetes</taxon>
        <taxon>Mucorales</taxon>
        <taxon>Mucorineae</taxon>
        <taxon>Rhizopodaceae</taxon>
        <taxon>Rhizopus</taxon>
    </lineage>
</organism>
<dbReference type="InterPro" id="IPR037176">
    <property type="entry name" value="Osmotin/thaumatin-like_sf"/>
</dbReference>
<dbReference type="EMBL" id="JAANIU010001530">
    <property type="protein sequence ID" value="KAG1567073.1"/>
    <property type="molecule type" value="Genomic_DNA"/>
</dbReference>
<dbReference type="SUPFAM" id="SSF49870">
    <property type="entry name" value="Osmotin, thaumatin-like protein"/>
    <property type="match status" value="1"/>
</dbReference>
<name>A0A9P6YZ53_9FUNG</name>
<dbReference type="GO" id="GO:0006406">
    <property type="term" value="P:mRNA export from nucleus"/>
    <property type="evidence" value="ECO:0007669"/>
    <property type="project" value="TreeGrafter"/>
</dbReference>
<dbReference type="SMART" id="SM00205">
    <property type="entry name" value="THN"/>
    <property type="match status" value="1"/>
</dbReference>
<proteinExistence type="predicted"/>